<proteinExistence type="predicted"/>
<reference evidence="2" key="2">
    <citation type="submission" date="2021-10" db="EMBL/GenBank/DDBJ databases">
        <title>Phylogenomics reveals ancestral predisposition of the termite-cultivated fungus Termitomyces towards a domesticated lifestyle.</title>
        <authorList>
            <person name="Auxier B."/>
            <person name="Grum-Grzhimaylo A."/>
            <person name="Cardenas M.E."/>
            <person name="Lodge J.D."/>
            <person name="Laessoe T."/>
            <person name="Pedersen O."/>
            <person name="Smith M.E."/>
            <person name="Kuyper T.W."/>
            <person name="Franco-Molano E.A."/>
            <person name="Baroni T.J."/>
            <person name="Aanen D.K."/>
        </authorList>
    </citation>
    <scope>NUCLEOTIDE SEQUENCE</scope>
    <source>
        <strain evidence="2">AP01</strain>
        <tissue evidence="2">Mycelium</tissue>
    </source>
</reference>
<comment type="caution">
    <text evidence="2">The sequence shown here is derived from an EMBL/GenBank/DDBJ whole genome shotgun (WGS) entry which is preliminary data.</text>
</comment>
<organism evidence="2 3">
    <name type="scientific">Asterophora parasitica</name>
    <dbReference type="NCBI Taxonomy" id="117018"/>
    <lineage>
        <taxon>Eukaryota</taxon>
        <taxon>Fungi</taxon>
        <taxon>Dikarya</taxon>
        <taxon>Basidiomycota</taxon>
        <taxon>Agaricomycotina</taxon>
        <taxon>Agaricomycetes</taxon>
        <taxon>Agaricomycetidae</taxon>
        <taxon>Agaricales</taxon>
        <taxon>Tricholomatineae</taxon>
        <taxon>Lyophyllaceae</taxon>
        <taxon>Asterophora</taxon>
    </lineage>
</organism>
<evidence type="ECO:0000313" key="2">
    <source>
        <dbReference type="EMBL" id="KAG5645222.1"/>
    </source>
</evidence>
<sequence>MLQPGPKPYLPPTLSRDENTWAQLERLSAISGISRSSIAGALSQIHGPWLLHLGARERIAILEATSSLYACIGYQRKEAYILREVLGCILDLMVCGREEDGLSRMSSVPGTSGLGILGLNSTGGGGGNWSGVGVRMSESSDGNESILELLKYVCKVLGINLDAVKLVDIAVSDNEPTTAGDTVSPSHEDYYNDIITGSQDPYGWPELQVGVVREAVAVAEALPGEHGVSISRPRDEYTPPDFPAVAQFALSALKTLQTVLSPGDQYHLYSTSSRALTTARRRGDTKFVEYWSGRPVVSITSAPCVSSTLLLTLPNLTSTTGCR</sequence>
<dbReference type="EMBL" id="JABCKV010000045">
    <property type="protein sequence ID" value="KAG5645222.1"/>
    <property type="molecule type" value="Genomic_DNA"/>
</dbReference>
<keyword evidence="3" id="KW-1185">Reference proteome</keyword>
<dbReference type="AlphaFoldDB" id="A0A9P7GDX1"/>
<name>A0A9P7GDX1_9AGAR</name>
<dbReference type="InterPro" id="IPR058564">
    <property type="entry name" value="TPR_TRAPPC9_Trs120"/>
</dbReference>
<evidence type="ECO:0000259" key="1">
    <source>
        <dbReference type="Pfam" id="PF26251"/>
    </source>
</evidence>
<dbReference type="Pfam" id="PF26251">
    <property type="entry name" value="TPR_TRAPPC9-Trs120"/>
    <property type="match status" value="1"/>
</dbReference>
<evidence type="ECO:0000313" key="3">
    <source>
        <dbReference type="Proteomes" id="UP000775547"/>
    </source>
</evidence>
<reference evidence="2" key="1">
    <citation type="submission" date="2020-07" db="EMBL/GenBank/DDBJ databases">
        <authorList>
            <person name="Nieuwenhuis M."/>
            <person name="Van De Peppel L.J.J."/>
        </authorList>
    </citation>
    <scope>NUCLEOTIDE SEQUENCE</scope>
    <source>
        <strain evidence="2">AP01</strain>
        <tissue evidence="2">Mycelium</tissue>
    </source>
</reference>
<dbReference type="Proteomes" id="UP000775547">
    <property type="component" value="Unassembled WGS sequence"/>
</dbReference>
<dbReference type="OrthoDB" id="27962at2759"/>
<accession>A0A9P7GDX1</accession>
<protein>
    <recommendedName>
        <fullName evidence="1">Trs120/TRAPPC9 TPR region domain-containing protein</fullName>
    </recommendedName>
</protein>
<feature type="domain" description="Trs120/TRAPPC9 TPR region" evidence="1">
    <location>
        <begin position="31"/>
        <end position="228"/>
    </location>
</feature>
<gene>
    <name evidence="2" type="ORF">DXG03_006639</name>
</gene>